<dbReference type="PANTHER" id="PTHR40590">
    <property type="entry name" value="CYTOPLASMIC PROTEIN-RELATED"/>
    <property type="match status" value="1"/>
</dbReference>
<protein>
    <submittedName>
        <fullName evidence="1">TraB/GumN family protein</fullName>
    </submittedName>
</protein>
<reference evidence="1 2" key="1">
    <citation type="submission" date="2018-11" db="EMBL/GenBank/DDBJ databases">
        <authorList>
            <person name="Ye M.-Q."/>
            <person name="Du Z.-J."/>
        </authorList>
    </citation>
    <scope>NUCLEOTIDE SEQUENCE [LARGE SCALE GENOMIC DNA]</scope>
    <source>
        <strain evidence="1 2">U0105</strain>
    </source>
</reference>
<dbReference type="Pfam" id="PF01963">
    <property type="entry name" value="TraB_PrgY_gumN"/>
    <property type="match status" value="1"/>
</dbReference>
<evidence type="ECO:0000313" key="1">
    <source>
        <dbReference type="EMBL" id="RPJ68087.1"/>
    </source>
</evidence>
<name>A0A3N5Y2H6_9ALTE</name>
<keyword evidence="2" id="KW-1185">Reference proteome</keyword>
<gene>
    <name evidence="1" type="ORF">DRW07_01350</name>
</gene>
<comment type="caution">
    <text evidence="1">The sequence shown here is derived from an EMBL/GenBank/DDBJ whole genome shotgun (WGS) entry which is preliminary data.</text>
</comment>
<dbReference type="AlphaFoldDB" id="A0A3N5Y2H6"/>
<proteinExistence type="predicted"/>
<dbReference type="EMBL" id="RPOK01000001">
    <property type="protein sequence ID" value="RPJ68087.1"/>
    <property type="molecule type" value="Genomic_DNA"/>
</dbReference>
<dbReference type="InterPro" id="IPR002816">
    <property type="entry name" value="TraB/PrgY/GumN_fam"/>
</dbReference>
<accession>A0A3N5Y2H6</accession>
<dbReference type="PANTHER" id="PTHR40590:SF1">
    <property type="entry name" value="CYTOPLASMIC PROTEIN"/>
    <property type="match status" value="1"/>
</dbReference>
<dbReference type="InterPro" id="IPR047111">
    <property type="entry name" value="YbaP-like"/>
</dbReference>
<dbReference type="CDD" id="cd14789">
    <property type="entry name" value="Tiki"/>
    <property type="match status" value="1"/>
</dbReference>
<dbReference type="OrthoDB" id="357294at2"/>
<dbReference type="Proteomes" id="UP000275281">
    <property type="component" value="Unassembled WGS sequence"/>
</dbReference>
<sequence>MEIASCGIFICQSHALHCALTKHLIKKEFSVLSNIKKAFKLAALPIALTVSNAVWADSSVWKVSKGDAHLFVGGTVHLLPADQFPLPEEFEKAYKASESIVLEVIDLDPQSPEIQQKIMANMMYQDGRTLQSVLSEETYQQLAKVCAEYGMPIENLTMFKPALISIMLTMAEFTNLGMAGEGVDKFFEEKAKSDNKARSGLETIDYQISVISSFGEGVEEDFVKKTLADLPKTKEMFGGLIKAWRAGDMDSLHAIMGEAMLGYSEELYYNLLVKRNNDWVPKISDMLTTKEVEFILVGAGHLAGEEGVLQQLINKGYTVEQL</sequence>
<evidence type="ECO:0000313" key="2">
    <source>
        <dbReference type="Proteomes" id="UP000275281"/>
    </source>
</evidence>
<organism evidence="1 2">
    <name type="scientific">Alteromonas sediminis</name>
    <dbReference type="NCBI Taxonomy" id="2259342"/>
    <lineage>
        <taxon>Bacteria</taxon>
        <taxon>Pseudomonadati</taxon>
        <taxon>Pseudomonadota</taxon>
        <taxon>Gammaproteobacteria</taxon>
        <taxon>Alteromonadales</taxon>
        <taxon>Alteromonadaceae</taxon>
        <taxon>Alteromonas/Salinimonas group</taxon>
        <taxon>Alteromonas</taxon>
    </lineage>
</organism>